<comment type="caution">
    <text evidence="1">The sequence shown here is derived from an EMBL/GenBank/DDBJ whole genome shotgun (WGS) entry which is preliminary data.</text>
</comment>
<evidence type="ECO:0000313" key="2">
    <source>
        <dbReference type="Proteomes" id="UP000676456"/>
    </source>
</evidence>
<proteinExistence type="predicted"/>
<keyword evidence="2" id="KW-1185">Reference proteome</keyword>
<dbReference type="AlphaFoldDB" id="A0A942Z449"/>
<dbReference type="Proteomes" id="UP000676456">
    <property type="component" value="Unassembled WGS sequence"/>
</dbReference>
<dbReference type="InterPro" id="IPR006059">
    <property type="entry name" value="SBP"/>
</dbReference>
<evidence type="ECO:0000313" key="1">
    <source>
        <dbReference type="EMBL" id="MBS4223274.1"/>
    </source>
</evidence>
<accession>A0A942Z449</accession>
<organism evidence="1 2">
    <name type="scientific">Lederbergia citrea</name>
    <dbReference type="NCBI Taxonomy" id="2833581"/>
    <lineage>
        <taxon>Bacteria</taxon>
        <taxon>Bacillati</taxon>
        <taxon>Bacillota</taxon>
        <taxon>Bacilli</taxon>
        <taxon>Bacillales</taxon>
        <taxon>Bacillaceae</taxon>
        <taxon>Lederbergia</taxon>
    </lineage>
</organism>
<dbReference type="Pfam" id="PF13416">
    <property type="entry name" value="SBP_bac_8"/>
    <property type="match status" value="1"/>
</dbReference>
<sequence length="427" mass="47917">MFIISLIVIIGSACSSGTSGSGGKAKGGSGKDSGKKEITVWSFTDEGKYAVEKYMEKNPDVKVNFQFIPGDQYQTKLRSALQTGVKAPDVFALEYGFVRKFIDHPSIVNLSEAPYDANELIEQQYEYVQATEKDSEGSVKALGYQGTPGGIYYRRDLAKQYLGTDDPAEVSDLISSWEKIFEIGKRVYDESGGKVHALSNWNAINAVQGGNVETPWVEDGKLIIDEERMKVLDLAMKAKDTNSLAMLEDWSPGMFATMQSGEVMFYPGPTWYLQHVLKRNAPETSGQWGLAHGPGSFSGGGTFYSIYSKSDNKELAWDFLQFYTFDHDFLTQLAKEQSYFTSNREVNEALEHELTDEFLGGQKYFEFFNIEGEKVKAIMRSEFDGDIGTIFGNNMESFVKGTIKTKEEFIKKFKDEVKHDFPEITVE</sequence>
<dbReference type="Gene3D" id="3.40.190.10">
    <property type="entry name" value="Periplasmic binding protein-like II"/>
    <property type="match status" value="1"/>
</dbReference>
<name>A0A942Z449_9BACI</name>
<dbReference type="SUPFAM" id="SSF53850">
    <property type="entry name" value="Periplasmic binding protein-like II"/>
    <property type="match status" value="1"/>
</dbReference>
<dbReference type="EMBL" id="JAGYPN010000002">
    <property type="protein sequence ID" value="MBS4223274.1"/>
    <property type="molecule type" value="Genomic_DNA"/>
</dbReference>
<dbReference type="InterPro" id="IPR050490">
    <property type="entry name" value="Bact_solute-bd_prot1"/>
</dbReference>
<dbReference type="PANTHER" id="PTHR43649">
    <property type="entry name" value="ARABINOSE-BINDING PROTEIN-RELATED"/>
    <property type="match status" value="1"/>
</dbReference>
<reference evidence="1 2" key="1">
    <citation type="submission" date="2021-05" db="EMBL/GenBank/DDBJ databases">
        <title>Novel Bacillus species.</title>
        <authorList>
            <person name="Liu G."/>
        </authorList>
    </citation>
    <scope>NUCLEOTIDE SEQUENCE [LARGE SCALE GENOMIC DNA]</scope>
    <source>
        <strain evidence="1 2">FJAT-49682</strain>
    </source>
</reference>
<protein>
    <submittedName>
        <fullName evidence="1">Extracellular solute-binding protein</fullName>
    </submittedName>
</protein>
<gene>
    <name evidence="1" type="ORF">KHA91_11010</name>
</gene>
<dbReference type="PANTHER" id="PTHR43649:SF12">
    <property type="entry name" value="DIACETYLCHITOBIOSE BINDING PROTEIN DASA"/>
    <property type="match status" value="1"/>
</dbReference>